<dbReference type="GO" id="GO:0009011">
    <property type="term" value="F:alpha-1,4-glucan glucosyltransferase (ADP-glucose donor) activity"/>
    <property type="evidence" value="ECO:0007669"/>
    <property type="project" value="UniProtKB-UniRule"/>
</dbReference>
<evidence type="ECO:0000256" key="4">
    <source>
        <dbReference type="ARBA" id="ARBA00010281"/>
    </source>
</evidence>
<organism evidence="11 12">
    <name type="scientific">Sulfurisoma sediminicola</name>
    <dbReference type="NCBI Taxonomy" id="1381557"/>
    <lineage>
        <taxon>Bacteria</taxon>
        <taxon>Pseudomonadati</taxon>
        <taxon>Pseudomonadota</taxon>
        <taxon>Betaproteobacteria</taxon>
        <taxon>Nitrosomonadales</taxon>
        <taxon>Sterolibacteriaceae</taxon>
        <taxon>Sulfurisoma</taxon>
    </lineage>
</organism>
<dbReference type="InterPro" id="IPR001296">
    <property type="entry name" value="Glyco_trans_1"/>
</dbReference>
<evidence type="ECO:0000313" key="11">
    <source>
        <dbReference type="EMBL" id="RLJ67835.1"/>
    </source>
</evidence>
<proteinExistence type="inferred from homology"/>
<name>A0A497XKC7_9PROT</name>
<dbReference type="InterPro" id="IPR013534">
    <property type="entry name" value="Starch_synth_cat_dom"/>
</dbReference>
<sequence length="478" mass="52534">MKVLFATSEIAPWVKTGGLGDVAGALPAALRAQGVDVRVLVPCYPALAQAFPQAKEIARPHWLGGLLPHAVLREALAADGTTLWLIDYPPYYSRQGNPYLGPEGHDWLDNHLRFGLLSRIAAWIGSHASTLPWHPDIVHCNDWQTGFAPVYLRYLPGGRAKSVLTVHNLAFQGLFGHSTLQELGLPDHAWHIDGVEYHNYLSFLKGGLRHADWITTVSPSYAREIQTDAEGMGLAGLLRSRADAITGIINGIDTAAWDPSRDPHLERDYDAAHLDRKPANKSALQRELGLEQRADLPLLGIVSRLTHQKGLDLIPPIAEALLALPAQFAVLGSGEKSLQQAFHKLAERHRGRFAVTLAFNEALAHRIEAGSDIFLMPSRFEPCGLNQMYSLRYGTPPVVRATGGLADTVLDADADKRGNGFVFAEATAAELRAAIERAVAAWRDPPRWLRIQKSGMACDFGWEGPARQYAEVYRHLLE</sequence>
<keyword evidence="7 8" id="KW-0320">Glycogen biosynthesis</keyword>
<dbReference type="EC" id="2.4.1.21" evidence="8"/>
<comment type="similarity">
    <text evidence="4 8">Belongs to the glycosyltransferase 1 family. Bacterial/plant glycogen synthase subfamily.</text>
</comment>
<feature type="domain" description="Starch synthase catalytic" evidence="10">
    <location>
        <begin position="2"/>
        <end position="239"/>
    </location>
</feature>
<comment type="catalytic activity">
    <reaction evidence="1 8">
        <text>[(1-&gt;4)-alpha-D-glucosyl](n) + ADP-alpha-D-glucose = [(1-&gt;4)-alpha-D-glucosyl](n+1) + ADP + H(+)</text>
        <dbReference type="Rhea" id="RHEA:18189"/>
        <dbReference type="Rhea" id="RHEA-COMP:9584"/>
        <dbReference type="Rhea" id="RHEA-COMP:9587"/>
        <dbReference type="ChEBI" id="CHEBI:15378"/>
        <dbReference type="ChEBI" id="CHEBI:15444"/>
        <dbReference type="ChEBI" id="CHEBI:57498"/>
        <dbReference type="ChEBI" id="CHEBI:456216"/>
        <dbReference type="EC" id="2.4.1.21"/>
    </reaction>
</comment>
<evidence type="ECO:0000259" key="10">
    <source>
        <dbReference type="Pfam" id="PF08323"/>
    </source>
</evidence>
<dbReference type="PANTHER" id="PTHR45825">
    <property type="entry name" value="GRANULE-BOUND STARCH SYNTHASE 1, CHLOROPLASTIC/AMYLOPLASTIC"/>
    <property type="match status" value="1"/>
</dbReference>
<gene>
    <name evidence="8" type="primary">glgA</name>
    <name evidence="11" type="ORF">DFR35_0385</name>
</gene>
<evidence type="ECO:0000256" key="2">
    <source>
        <dbReference type="ARBA" id="ARBA00002764"/>
    </source>
</evidence>
<feature type="domain" description="Glycosyl transferase family 1" evidence="9">
    <location>
        <begin position="295"/>
        <end position="440"/>
    </location>
</feature>
<accession>A0A497XKC7</accession>
<evidence type="ECO:0000256" key="3">
    <source>
        <dbReference type="ARBA" id="ARBA00004964"/>
    </source>
</evidence>
<dbReference type="Pfam" id="PF08323">
    <property type="entry name" value="Glyco_transf_5"/>
    <property type="match status" value="1"/>
</dbReference>
<evidence type="ECO:0000259" key="9">
    <source>
        <dbReference type="Pfam" id="PF00534"/>
    </source>
</evidence>
<feature type="binding site" evidence="8">
    <location>
        <position position="15"/>
    </location>
    <ligand>
        <name>ADP-alpha-D-glucose</name>
        <dbReference type="ChEBI" id="CHEBI:57498"/>
    </ligand>
</feature>
<dbReference type="EMBL" id="RCCI01000004">
    <property type="protein sequence ID" value="RLJ67835.1"/>
    <property type="molecule type" value="Genomic_DNA"/>
</dbReference>
<dbReference type="Pfam" id="PF00534">
    <property type="entry name" value="Glycos_transf_1"/>
    <property type="match status" value="1"/>
</dbReference>
<evidence type="ECO:0000313" key="12">
    <source>
        <dbReference type="Proteomes" id="UP000268908"/>
    </source>
</evidence>
<dbReference type="GO" id="GO:0005978">
    <property type="term" value="P:glycogen biosynthetic process"/>
    <property type="evidence" value="ECO:0007669"/>
    <property type="project" value="UniProtKB-UniRule"/>
</dbReference>
<dbReference type="AlphaFoldDB" id="A0A497XKC7"/>
<evidence type="ECO:0000256" key="8">
    <source>
        <dbReference type="HAMAP-Rule" id="MF_00484"/>
    </source>
</evidence>
<comment type="function">
    <text evidence="2 8">Synthesizes alpha-1,4-glucan chains using ADP-glucose.</text>
</comment>
<evidence type="ECO:0000256" key="5">
    <source>
        <dbReference type="ARBA" id="ARBA00022676"/>
    </source>
</evidence>
<reference evidence="11 12" key="1">
    <citation type="submission" date="2018-10" db="EMBL/GenBank/DDBJ databases">
        <title>Genomic Encyclopedia of Type Strains, Phase IV (KMG-IV): sequencing the most valuable type-strain genomes for metagenomic binning, comparative biology and taxonomic classification.</title>
        <authorList>
            <person name="Goeker M."/>
        </authorList>
    </citation>
    <scope>NUCLEOTIDE SEQUENCE [LARGE SCALE GENOMIC DNA]</scope>
    <source>
        <strain evidence="11 12">DSM 26916</strain>
    </source>
</reference>
<dbReference type="SUPFAM" id="SSF53756">
    <property type="entry name" value="UDP-Glycosyltransferase/glycogen phosphorylase"/>
    <property type="match status" value="1"/>
</dbReference>
<keyword evidence="6 8" id="KW-0808">Transferase</keyword>
<protein>
    <recommendedName>
        <fullName evidence="8">Glycogen synthase</fullName>
        <ecNumber evidence="8">2.4.1.21</ecNumber>
    </recommendedName>
    <alternativeName>
        <fullName evidence="8">Starch [bacterial glycogen] synthase</fullName>
    </alternativeName>
</protein>
<dbReference type="UniPathway" id="UPA00164"/>
<evidence type="ECO:0000256" key="7">
    <source>
        <dbReference type="ARBA" id="ARBA00023056"/>
    </source>
</evidence>
<dbReference type="NCBIfam" id="TIGR02095">
    <property type="entry name" value="glgA"/>
    <property type="match status" value="1"/>
</dbReference>
<dbReference type="RefSeq" id="WP_243642494.1">
    <property type="nucleotide sequence ID" value="NZ_BHVV01000001.1"/>
</dbReference>
<evidence type="ECO:0000256" key="1">
    <source>
        <dbReference type="ARBA" id="ARBA00001478"/>
    </source>
</evidence>
<keyword evidence="12" id="KW-1185">Reference proteome</keyword>
<dbReference type="GO" id="GO:0004373">
    <property type="term" value="F:alpha-1,4-glucan glucosyltransferase (UDP-glucose donor) activity"/>
    <property type="evidence" value="ECO:0007669"/>
    <property type="project" value="InterPro"/>
</dbReference>
<dbReference type="PANTHER" id="PTHR45825:SF11">
    <property type="entry name" value="ALPHA AMYLASE DOMAIN-CONTAINING PROTEIN"/>
    <property type="match status" value="1"/>
</dbReference>
<dbReference type="Proteomes" id="UP000268908">
    <property type="component" value="Unassembled WGS sequence"/>
</dbReference>
<comment type="caution">
    <text evidence="11">The sequence shown here is derived from an EMBL/GenBank/DDBJ whole genome shotgun (WGS) entry which is preliminary data.</text>
</comment>
<dbReference type="Gene3D" id="3.40.50.2000">
    <property type="entry name" value="Glycogen Phosphorylase B"/>
    <property type="match status" value="2"/>
</dbReference>
<dbReference type="HAMAP" id="MF_00484">
    <property type="entry name" value="Glycogen_synth"/>
    <property type="match status" value="1"/>
</dbReference>
<dbReference type="NCBIfam" id="NF001899">
    <property type="entry name" value="PRK00654.1-2"/>
    <property type="match status" value="1"/>
</dbReference>
<dbReference type="InterPro" id="IPR011835">
    <property type="entry name" value="GS/SS"/>
</dbReference>
<dbReference type="CDD" id="cd03791">
    <property type="entry name" value="GT5_Glycogen_synthase_DULL1-like"/>
    <property type="match status" value="1"/>
</dbReference>
<comment type="pathway">
    <text evidence="3 8">Glycan biosynthesis; glycogen biosynthesis.</text>
</comment>
<keyword evidence="5 8" id="KW-0328">Glycosyltransferase</keyword>
<evidence type="ECO:0000256" key="6">
    <source>
        <dbReference type="ARBA" id="ARBA00022679"/>
    </source>
</evidence>